<dbReference type="KEGG" id="bqy:MUS_2923"/>
<keyword evidence="1" id="KW-0812">Transmembrane</keyword>
<keyword evidence="1" id="KW-0472">Membrane</keyword>
<evidence type="ECO:0000256" key="1">
    <source>
        <dbReference type="SAM" id="Phobius"/>
    </source>
</evidence>
<reference evidence="2 3" key="1">
    <citation type="journal article" date="2012" name="J. Biotechnol.">
        <title>Genome sequence of the plant growth promoting strain Bacillus amyloliquefaciens subsp. plantarum B9601-Y2 and expression of mersacidin and other secondary metabolites.</title>
        <authorList>
            <person name="He P."/>
            <person name="Hao K."/>
            <person name="Blom J."/>
            <person name="Ruckert C."/>
            <person name="Vater J."/>
            <person name="Mao Z."/>
            <person name="Wu Y."/>
            <person name="Hou M."/>
            <person name="He P."/>
            <person name="He Y."/>
            <person name="Borriss R."/>
        </authorList>
    </citation>
    <scope>NUCLEOTIDE SEQUENCE [LARGE SCALE GENOMIC DNA]</scope>
    <source>
        <strain evidence="2">Y2</strain>
    </source>
</reference>
<feature type="transmembrane region" description="Helical" evidence="1">
    <location>
        <begin position="48"/>
        <end position="67"/>
    </location>
</feature>
<dbReference type="PATRIC" id="fig|1126211.3.peg.2783"/>
<dbReference type="Proteomes" id="UP000002878">
    <property type="component" value="Chromosome"/>
</dbReference>
<dbReference type="EMBL" id="CP003332">
    <property type="protein sequence ID" value="AFJ62829.1"/>
    <property type="molecule type" value="Genomic_DNA"/>
</dbReference>
<organism evidence="2 3">
    <name type="scientific">Bacillus amyloliquefaciens (strain Y2)</name>
    <name type="common">Bacillus amyloliquefaciens subsp. plantarum (strain B9601-Y2)</name>
    <dbReference type="NCBI Taxonomy" id="1155777"/>
    <lineage>
        <taxon>Bacteria</taxon>
        <taxon>Bacillati</taxon>
        <taxon>Bacillota</taxon>
        <taxon>Bacilli</taxon>
        <taxon>Bacillales</taxon>
        <taxon>Bacillaceae</taxon>
        <taxon>Bacillus</taxon>
        <taxon>Bacillus amyloliquefaciens group</taxon>
    </lineage>
</organism>
<evidence type="ECO:0000313" key="3">
    <source>
        <dbReference type="Proteomes" id="UP000002878"/>
    </source>
</evidence>
<sequence>MIIMWDFYVKYTLPIFIVGYLLVTWLRINKEKKNGKEAVNKAKLFKQLGIAALITFLVISAVSYIIINMVVS</sequence>
<name>I2C855_BACAY</name>
<keyword evidence="1" id="KW-1133">Transmembrane helix</keyword>
<proteinExistence type="predicted"/>
<evidence type="ECO:0000313" key="2">
    <source>
        <dbReference type="EMBL" id="AFJ62829.1"/>
    </source>
</evidence>
<dbReference type="AlphaFoldDB" id="I2C855"/>
<feature type="transmembrane region" description="Helical" evidence="1">
    <location>
        <begin position="12"/>
        <end position="28"/>
    </location>
</feature>
<gene>
    <name evidence="2" type="ORF">MUS_2923</name>
</gene>
<protein>
    <submittedName>
        <fullName evidence="2">Uncharacterized protein</fullName>
    </submittedName>
</protein>
<dbReference type="HOGENOM" id="CLU_2713719_0_0_9"/>
<accession>I2C855</accession>